<evidence type="ECO:0000313" key="2">
    <source>
        <dbReference type="EMBL" id="EGU81338.1"/>
    </source>
</evidence>
<protein>
    <submittedName>
        <fullName evidence="2">Uncharacterized protein</fullName>
    </submittedName>
</protein>
<accession>F9FP10</accession>
<evidence type="ECO:0000256" key="1">
    <source>
        <dbReference type="SAM" id="MobiDB-lite"/>
    </source>
</evidence>
<comment type="caution">
    <text evidence="2">The sequence shown here is derived from an EMBL/GenBank/DDBJ whole genome shotgun (WGS) entry which is preliminary data.</text>
</comment>
<proteinExistence type="predicted"/>
<dbReference type="EMBL" id="AFQF01002449">
    <property type="protein sequence ID" value="EGU81338.1"/>
    <property type="molecule type" value="Genomic_DNA"/>
</dbReference>
<gene>
    <name evidence="2" type="ORF">FOXB_08140</name>
</gene>
<dbReference type="OrthoDB" id="5079772at2759"/>
<dbReference type="AlphaFoldDB" id="F9FP10"/>
<reference evidence="2" key="1">
    <citation type="journal article" date="2012" name="Mol. Plant Microbe Interact.">
        <title>A highly conserved effector in Fusarium oxysporum is required for full virulence on Arabidopsis.</title>
        <authorList>
            <person name="Thatcher L.F."/>
            <person name="Gardiner D.M."/>
            <person name="Kazan K."/>
            <person name="Manners J."/>
        </authorList>
    </citation>
    <scope>NUCLEOTIDE SEQUENCE [LARGE SCALE GENOMIC DNA]</scope>
    <source>
        <strain evidence="2">Fo5176</strain>
    </source>
</reference>
<organism evidence="2">
    <name type="scientific">Fusarium oxysporum (strain Fo5176)</name>
    <name type="common">Fusarium vascular wilt</name>
    <dbReference type="NCBI Taxonomy" id="660025"/>
    <lineage>
        <taxon>Eukaryota</taxon>
        <taxon>Fungi</taxon>
        <taxon>Dikarya</taxon>
        <taxon>Ascomycota</taxon>
        <taxon>Pezizomycotina</taxon>
        <taxon>Sordariomycetes</taxon>
        <taxon>Hypocreomycetidae</taxon>
        <taxon>Hypocreales</taxon>
        <taxon>Nectriaceae</taxon>
        <taxon>Fusarium</taxon>
        <taxon>Fusarium oxysporum species complex</taxon>
    </lineage>
</organism>
<sequence length="206" mass="22519">MAIKAIRLYIRTKRSTDYNAEGFACISNLSKCAHVTSFVGTQMKWPMGETPGRPPSRELLKFCMLDNVKTLGLPMYHPRATETQLVALSATIENAITTSQGRKFFIPLAPSSAFWNPSRKSALVSLSGGFDMTGQVYKPVNGKDVSPLRGEDGFLGPCGHQSPQRPPARAFEDGKSGRQQSPVRRERLLSHVGWPSVGGHQGCGEQ</sequence>
<feature type="region of interest" description="Disordered" evidence="1">
    <location>
        <begin position="149"/>
        <end position="206"/>
    </location>
</feature>
<name>F9FP10_FUSOF</name>